<feature type="region of interest" description="Disordered" evidence="1">
    <location>
        <begin position="185"/>
        <end position="211"/>
    </location>
</feature>
<evidence type="ECO:0000313" key="2">
    <source>
        <dbReference type="EMBL" id="CEO98115.1"/>
    </source>
</evidence>
<evidence type="ECO:0000313" key="4">
    <source>
        <dbReference type="Proteomes" id="UP000039324"/>
    </source>
</evidence>
<evidence type="ECO:0000313" key="3">
    <source>
        <dbReference type="EMBL" id="SPQ96065.1"/>
    </source>
</evidence>
<dbReference type="PANTHER" id="PTHR10476">
    <property type="entry name" value="CHARGED MULTIVESICULAR BODY PROTEIN"/>
    <property type="match status" value="1"/>
</dbReference>
<dbReference type="EMBL" id="OVEO01000005">
    <property type="protein sequence ID" value="SPQ96065.1"/>
    <property type="molecule type" value="Genomic_DNA"/>
</dbReference>
<dbReference type="Proteomes" id="UP000039324">
    <property type="component" value="Unassembled WGS sequence"/>
</dbReference>
<evidence type="ECO:0000256" key="1">
    <source>
        <dbReference type="SAM" id="MobiDB-lite"/>
    </source>
</evidence>
<dbReference type="OMA" id="KILWEVT"/>
<dbReference type="InterPro" id="IPR005024">
    <property type="entry name" value="Snf7_fam"/>
</dbReference>
<protein>
    <submittedName>
        <fullName evidence="2">Uncharacterized protein</fullName>
    </submittedName>
</protein>
<dbReference type="Proteomes" id="UP000290189">
    <property type="component" value="Unassembled WGS sequence"/>
</dbReference>
<dbReference type="Gene3D" id="6.10.140.1230">
    <property type="match status" value="1"/>
</dbReference>
<reference evidence="2 4" key="1">
    <citation type="submission" date="2015-02" db="EMBL/GenBank/DDBJ databases">
        <authorList>
            <person name="Chooi Y.-H."/>
        </authorList>
    </citation>
    <scope>NUCLEOTIDE SEQUENCE [LARGE SCALE GENOMIC DNA]</scope>
    <source>
        <strain evidence="2">E3</strain>
    </source>
</reference>
<dbReference type="Pfam" id="PF03357">
    <property type="entry name" value="Snf7"/>
    <property type="match status" value="1"/>
</dbReference>
<dbReference type="STRING" id="37360.A0A0G4ISB5"/>
<organism evidence="2 4">
    <name type="scientific">Plasmodiophora brassicae</name>
    <name type="common">Clubroot disease agent</name>
    <dbReference type="NCBI Taxonomy" id="37360"/>
    <lineage>
        <taxon>Eukaryota</taxon>
        <taxon>Sar</taxon>
        <taxon>Rhizaria</taxon>
        <taxon>Endomyxa</taxon>
        <taxon>Phytomyxea</taxon>
        <taxon>Plasmodiophorida</taxon>
        <taxon>Plasmodiophoridae</taxon>
        <taxon>Plasmodiophora</taxon>
    </lineage>
</organism>
<accession>A0A0G4ISB5</accession>
<keyword evidence="3" id="KW-0496">Mitochondrion</keyword>
<gene>
    <name evidence="2" type="ORF">PBRA_006229</name>
    <name evidence="3" type="ORF">PLBR_LOCUS3280</name>
</gene>
<geneLocation type="mitochondrion" evidence="3"/>
<name>A0A0G4ISB5_PLABS</name>
<evidence type="ECO:0000313" key="5">
    <source>
        <dbReference type="Proteomes" id="UP000290189"/>
    </source>
</evidence>
<dbReference type="EMBL" id="CDSF01000082">
    <property type="protein sequence ID" value="CEO98115.1"/>
    <property type="molecule type" value="Genomic_DNA"/>
</dbReference>
<keyword evidence="4" id="KW-1185">Reference proteome</keyword>
<dbReference type="OrthoDB" id="2329734at2759"/>
<dbReference type="GO" id="GO:0007034">
    <property type="term" value="P:vacuolar transport"/>
    <property type="evidence" value="ECO:0007669"/>
    <property type="project" value="InterPro"/>
</dbReference>
<feature type="compositionally biased region" description="Basic and acidic residues" evidence="1">
    <location>
        <begin position="199"/>
        <end position="211"/>
    </location>
</feature>
<dbReference type="AlphaFoldDB" id="A0A0G4ISB5"/>
<proteinExistence type="predicted"/>
<sequence length="211" mass="23967">MNLFGKRPDPQDQVKQWMSSLRKEIRTIDGDIRRIERDQMKMKAQIQMSVKKNDVNGAKIMAKALARSNKTIERMHMTKSKINSVVLQLKEQQATLKVVGVMASSNKVMASMSQLLSVPQIATVSRNMAKEMEKAGLISEMIDDHFEMMEDENVDEAVDEEVDKVLYEVTAGKLGKMEAAPIRPVAQQEEAVDEEEEQKIESMKKRLADLQ</sequence>
<reference evidence="3 5" key="2">
    <citation type="submission" date="2018-03" db="EMBL/GenBank/DDBJ databases">
        <authorList>
            <person name="Fogelqvist J."/>
        </authorList>
    </citation>
    <scope>NUCLEOTIDE SEQUENCE [LARGE SCALE GENOMIC DNA]</scope>
</reference>